<evidence type="ECO:0000259" key="9">
    <source>
        <dbReference type="Pfam" id="PF00924"/>
    </source>
</evidence>
<dbReference type="Proteomes" id="UP000321353">
    <property type="component" value="Chromosome"/>
</dbReference>
<dbReference type="RefSeq" id="WP_167547130.1">
    <property type="nucleotide sequence ID" value="NZ_CP036264.1"/>
</dbReference>
<feature type="signal peptide" evidence="8">
    <location>
        <begin position="1"/>
        <end position="20"/>
    </location>
</feature>
<evidence type="ECO:0000256" key="3">
    <source>
        <dbReference type="ARBA" id="ARBA00022475"/>
    </source>
</evidence>
<feature type="domain" description="Mechanosensitive ion channel transmembrane helices 2/3" evidence="11">
    <location>
        <begin position="344"/>
        <end position="381"/>
    </location>
</feature>
<feature type="transmembrane region" description="Helical" evidence="7">
    <location>
        <begin position="358"/>
        <end position="380"/>
    </location>
</feature>
<feature type="domain" description="Mechanosensitive ion channel MscS" evidence="9">
    <location>
        <begin position="382"/>
        <end position="449"/>
    </location>
</feature>
<dbReference type="InterPro" id="IPR011066">
    <property type="entry name" value="MscS_channel_C_sf"/>
</dbReference>
<evidence type="ECO:0000256" key="1">
    <source>
        <dbReference type="ARBA" id="ARBA00004651"/>
    </source>
</evidence>
<dbReference type="InterPro" id="IPR006686">
    <property type="entry name" value="MscS_channel_CS"/>
</dbReference>
<dbReference type="InterPro" id="IPR045275">
    <property type="entry name" value="MscS_archaea/bacteria_type"/>
</dbReference>
<feature type="transmembrane region" description="Helical" evidence="7">
    <location>
        <begin position="219"/>
        <end position="242"/>
    </location>
</feature>
<feature type="domain" description="Mechanosensitive ion channel MscS C-terminal" evidence="10">
    <location>
        <begin position="458"/>
        <end position="543"/>
    </location>
</feature>
<dbReference type="Gene3D" id="2.30.30.60">
    <property type="match status" value="1"/>
</dbReference>
<evidence type="ECO:0000256" key="5">
    <source>
        <dbReference type="ARBA" id="ARBA00022989"/>
    </source>
</evidence>
<evidence type="ECO:0000256" key="8">
    <source>
        <dbReference type="SAM" id="SignalP"/>
    </source>
</evidence>
<keyword evidence="13" id="KW-1185">Reference proteome</keyword>
<dbReference type="PANTHER" id="PTHR30221:SF1">
    <property type="entry name" value="SMALL-CONDUCTANCE MECHANOSENSITIVE CHANNEL"/>
    <property type="match status" value="1"/>
</dbReference>
<dbReference type="InterPro" id="IPR049142">
    <property type="entry name" value="MS_channel_1st"/>
</dbReference>
<dbReference type="GO" id="GO:0008381">
    <property type="term" value="F:mechanosensitive monoatomic ion channel activity"/>
    <property type="evidence" value="ECO:0007669"/>
    <property type="project" value="InterPro"/>
</dbReference>
<evidence type="ECO:0000256" key="6">
    <source>
        <dbReference type="ARBA" id="ARBA00023136"/>
    </source>
</evidence>
<dbReference type="PROSITE" id="PS01246">
    <property type="entry name" value="UPF0003"/>
    <property type="match status" value="1"/>
</dbReference>
<keyword evidence="3" id="KW-1003">Cell membrane</keyword>
<dbReference type="Pfam" id="PF21082">
    <property type="entry name" value="MS_channel_3rd"/>
    <property type="match status" value="1"/>
</dbReference>
<dbReference type="InterPro" id="IPR023408">
    <property type="entry name" value="MscS_beta-dom_sf"/>
</dbReference>
<dbReference type="SUPFAM" id="SSF50182">
    <property type="entry name" value="Sm-like ribonucleoproteins"/>
    <property type="match status" value="1"/>
</dbReference>
<comment type="similarity">
    <text evidence="2">Belongs to the MscS (TC 1.A.23) family.</text>
</comment>
<feature type="transmembrane region" description="Helical" evidence="7">
    <location>
        <begin position="297"/>
        <end position="322"/>
    </location>
</feature>
<evidence type="ECO:0000259" key="11">
    <source>
        <dbReference type="Pfam" id="PF21088"/>
    </source>
</evidence>
<evidence type="ECO:0000256" key="7">
    <source>
        <dbReference type="SAM" id="Phobius"/>
    </source>
</evidence>
<accession>A0A5B9MP82</accession>
<dbReference type="InterPro" id="IPR049278">
    <property type="entry name" value="MS_channel_C"/>
</dbReference>
<dbReference type="SUPFAM" id="SSF82689">
    <property type="entry name" value="Mechanosensitive channel protein MscS (YggB), C-terminal domain"/>
    <property type="match status" value="1"/>
</dbReference>
<feature type="transmembrane region" description="Helical" evidence="7">
    <location>
        <begin position="334"/>
        <end position="352"/>
    </location>
</feature>
<feature type="transmembrane region" description="Helical" evidence="7">
    <location>
        <begin position="254"/>
        <end position="277"/>
    </location>
</feature>
<evidence type="ECO:0000256" key="2">
    <source>
        <dbReference type="ARBA" id="ARBA00008017"/>
    </source>
</evidence>
<dbReference type="Pfam" id="PF00924">
    <property type="entry name" value="MS_channel_2nd"/>
    <property type="match status" value="1"/>
</dbReference>
<keyword evidence="4 7" id="KW-0812">Transmembrane</keyword>
<gene>
    <name evidence="12" type="primary">ynaI</name>
    <name evidence="12" type="ORF">Mal15_62330</name>
</gene>
<reference evidence="12 13" key="1">
    <citation type="submission" date="2019-02" db="EMBL/GenBank/DDBJ databases">
        <title>Planctomycetal bacteria perform biofilm scaping via a novel small molecule.</title>
        <authorList>
            <person name="Jeske O."/>
            <person name="Boedeker C."/>
            <person name="Wiegand S."/>
            <person name="Breitling P."/>
            <person name="Kallscheuer N."/>
            <person name="Jogler M."/>
            <person name="Rohde M."/>
            <person name="Petersen J."/>
            <person name="Medema M.H."/>
            <person name="Surup F."/>
            <person name="Jogler C."/>
        </authorList>
    </citation>
    <scope>NUCLEOTIDE SEQUENCE [LARGE SCALE GENOMIC DNA]</scope>
    <source>
        <strain evidence="12 13">Mal15</strain>
    </source>
</reference>
<name>A0A5B9MP82_9BACT</name>
<dbReference type="InterPro" id="IPR011014">
    <property type="entry name" value="MscS_channel_TM-2"/>
</dbReference>
<dbReference type="GO" id="GO:0005886">
    <property type="term" value="C:plasma membrane"/>
    <property type="evidence" value="ECO:0007669"/>
    <property type="project" value="UniProtKB-SubCell"/>
</dbReference>
<dbReference type="PANTHER" id="PTHR30221">
    <property type="entry name" value="SMALL-CONDUCTANCE MECHANOSENSITIVE CHANNEL"/>
    <property type="match status" value="1"/>
</dbReference>
<dbReference type="InterPro" id="IPR010920">
    <property type="entry name" value="LSM_dom_sf"/>
</dbReference>
<evidence type="ECO:0000259" key="10">
    <source>
        <dbReference type="Pfam" id="PF21082"/>
    </source>
</evidence>
<protein>
    <submittedName>
        <fullName evidence="12">Low conductance mechanosensitive channel YnaI</fullName>
    </submittedName>
</protein>
<dbReference type="EMBL" id="CP036264">
    <property type="protein sequence ID" value="QEG02150.1"/>
    <property type="molecule type" value="Genomic_DNA"/>
</dbReference>
<evidence type="ECO:0000313" key="13">
    <source>
        <dbReference type="Proteomes" id="UP000321353"/>
    </source>
</evidence>
<dbReference type="Gene3D" id="3.30.70.100">
    <property type="match status" value="1"/>
</dbReference>
<evidence type="ECO:0000313" key="12">
    <source>
        <dbReference type="EMBL" id="QEG02150.1"/>
    </source>
</evidence>
<dbReference type="KEGG" id="smam:Mal15_62330"/>
<dbReference type="Gene3D" id="1.10.287.1260">
    <property type="match status" value="1"/>
</dbReference>
<dbReference type="SUPFAM" id="SSF82861">
    <property type="entry name" value="Mechanosensitive channel protein MscS (YggB), transmembrane region"/>
    <property type="match status" value="1"/>
</dbReference>
<organism evidence="12 13">
    <name type="scientific">Stieleria maiorica</name>
    <dbReference type="NCBI Taxonomy" id="2795974"/>
    <lineage>
        <taxon>Bacteria</taxon>
        <taxon>Pseudomonadati</taxon>
        <taxon>Planctomycetota</taxon>
        <taxon>Planctomycetia</taxon>
        <taxon>Pirellulales</taxon>
        <taxon>Pirellulaceae</taxon>
        <taxon>Stieleria</taxon>
    </lineage>
</organism>
<comment type="subcellular location">
    <subcellularLocation>
        <location evidence="1">Cell membrane</location>
        <topology evidence="1">Multi-pass membrane protein</topology>
    </subcellularLocation>
</comment>
<proteinExistence type="inferred from homology"/>
<feature type="chain" id="PRO_5022954667" evidence="8">
    <location>
        <begin position="21"/>
        <end position="566"/>
    </location>
</feature>
<dbReference type="InterPro" id="IPR006685">
    <property type="entry name" value="MscS_channel_2nd"/>
</dbReference>
<keyword evidence="5 7" id="KW-1133">Transmembrane helix</keyword>
<dbReference type="Pfam" id="PF21088">
    <property type="entry name" value="MS_channel_1st"/>
    <property type="match status" value="1"/>
</dbReference>
<dbReference type="AlphaFoldDB" id="A0A5B9MP82"/>
<sequence length="566" mass="62883" precursor="true">MARLIVGVVATLFAFGSATAWPQAASVEESHPLRATDTSSPRATLKTFLSSVHEVYQGFSQEGRSFESEAERSALGARILRCLDLSEVAESVHDGVGRETAACLKEVLDRIELGPEDTWPDTKQVDEGGLSKWAISDTEIIIQRVKEGPREGEFLFSPETVDRAADFYVLVKDLPYKERQSITPGLYQLYLSEPGWLLPRSLVQGLPAWAHVRLLGQAVWQWAGLVLTTGVSLVLMSVIYYFGRWRTSHLRPNWLRYLVMLVCPLTAMLIPLAALYFLEQHIRISGTALLVVSYLSWLIFLLTLMVVLLGAGNYLAALIIATPWVQPHGLDSQWVRLVCRVGSILAAIIVFLEGGQQFGIPLTTLVASAGVCGLAVALAAQDTLKNVFGSIMVTLDKPFQVGDRIVAKGYDGIVEEIGLRSTKLRLLTGHQVSIPNDDMSRCDIENISRRPHIRGVAKIQLPSDTPTAKVKRAVQIVRDALHDHEGMEETYPPRVFLRDVNESSTGIVLFYWYHPANYWAYLAFTEGLNLQVMEQFEAERIPFASPALTVHLPDSEESGIDMRSER</sequence>
<keyword evidence="8" id="KW-0732">Signal</keyword>
<keyword evidence="6 7" id="KW-0472">Membrane</keyword>
<evidence type="ECO:0000256" key="4">
    <source>
        <dbReference type="ARBA" id="ARBA00022692"/>
    </source>
</evidence>